<dbReference type="Proteomes" id="UP000076038">
    <property type="component" value="Chromosome"/>
</dbReference>
<dbReference type="RefSeq" id="WP_228139287.1">
    <property type="nucleotide sequence ID" value="NZ_CP015220.1"/>
</dbReference>
<accession>A0A143QHM7</accession>
<sequence>MSSPNPEQTGPPLRALAMVLISLAILFAAIGALSLTGSDSEDAAAEAPAAATTTAAAPVAQAPGTQAPAAQAPAASSTTSSAATTSRAAADVEVRVLNNSNVSGLAAGTASTLTAEGWTVAETGNFSEAQFAQTAVYYGTDTGEQQAAQTIATQLGIPAEPKPSSLESTAGVVVIVTQ</sequence>
<proteinExistence type="predicted"/>
<keyword evidence="2" id="KW-0472">Membrane</keyword>
<evidence type="ECO:0000313" key="5">
    <source>
        <dbReference type="Proteomes" id="UP000076038"/>
    </source>
</evidence>
<reference evidence="5" key="2">
    <citation type="submission" date="2016-04" db="EMBL/GenBank/DDBJ databases">
        <title>Complete Genome and Plasmid Sequences for Rhodococcus fascians D188 and Draft Sequences for Rhodococcus spp. Isolates PBTS 1 and PBTS 2.</title>
        <authorList>
            <person name="Stamer R."/>
            <person name="Vereecke D."/>
            <person name="Zhang Y."/>
            <person name="Schilkey F."/>
            <person name="Devitt N."/>
            <person name="Randall J."/>
        </authorList>
    </citation>
    <scope>NUCLEOTIDE SEQUENCE [LARGE SCALE GENOMIC DNA]</scope>
    <source>
        <strain evidence="5">PBTS2</strain>
    </source>
</reference>
<feature type="region of interest" description="Disordered" evidence="1">
    <location>
        <begin position="56"/>
        <end position="84"/>
    </location>
</feature>
<organism evidence="4 5">
    <name type="scientific">Rhodococcoides fascians</name>
    <name type="common">Rhodococcus fascians</name>
    <dbReference type="NCBI Taxonomy" id="1828"/>
    <lineage>
        <taxon>Bacteria</taxon>
        <taxon>Bacillati</taxon>
        <taxon>Actinomycetota</taxon>
        <taxon>Actinomycetes</taxon>
        <taxon>Mycobacteriales</taxon>
        <taxon>Nocardiaceae</taxon>
        <taxon>Rhodococcoides</taxon>
    </lineage>
</organism>
<evidence type="ECO:0000256" key="1">
    <source>
        <dbReference type="SAM" id="MobiDB-lite"/>
    </source>
</evidence>
<evidence type="ECO:0000259" key="3">
    <source>
        <dbReference type="Pfam" id="PF13399"/>
    </source>
</evidence>
<dbReference type="Gene3D" id="3.30.70.2390">
    <property type="match status" value="1"/>
</dbReference>
<keyword evidence="2" id="KW-1133">Transmembrane helix</keyword>
<dbReference type="EMBL" id="CP015220">
    <property type="protein sequence ID" value="AMY22012.1"/>
    <property type="molecule type" value="Genomic_DNA"/>
</dbReference>
<protein>
    <recommendedName>
        <fullName evidence="3">LytR/CpsA/Psr regulator C-terminal domain-containing protein</fullName>
    </recommendedName>
</protein>
<feature type="domain" description="LytR/CpsA/Psr regulator C-terminal" evidence="3">
    <location>
        <begin position="91"/>
        <end position="177"/>
    </location>
</feature>
<reference evidence="4 5" key="1">
    <citation type="journal article" date="2016" name="Genome Announc.">
        <title>Complete Genome and Plasmid Sequences for Rhodococcus fascians D188 and Draft Sequences for Rhodococcus Isolates PBTS 1 and PBTS 2.</title>
        <authorList>
            <person name="Stamler R.A."/>
            <person name="Vereecke D."/>
            <person name="Zhang Y."/>
            <person name="Schilkey F."/>
            <person name="Devitt N."/>
            <person name="Randall J.J."/>
        </authorList>
    </citation>
    <scope>NUCLEOTIDE SEQUENCE [LARGE SCALE GENOMIC DNA]</scope>
    <source>
        <strain evidence="4 5">PBTS2</strain>
    </source>
</reference>
<evidence type="ECO:0000256" key="2">
    <source>
        <dbReference type="SAM" id="Phobius"/>
    </source>
</evidence>
<keyword evidence="2" id="KW-0812">Transmembrane</keyword>
<dbReference type="PATRIC" id="fig|1653479.3.peg.708"/>
<gene>
    <name evidence="4" type="ORF">A3Q41_00694</name>
</gene>
<keyword evidence="5" id="KW-1185">Reference proteome</keyword>
<feature type="transmembrane region" description="Helical" evidence="2">
    <location>
        <begin position="15"/>
        <end position="35"/>
    </location>
</feature>
<name>A0A143QHM7_RHOFA</name>
<evidence type="ECO:0000313" key="4">
    <source>
        <dbReference type="EMBL" id="AMY22012.1"/>
    </source>
</evidence>
<dbReference type="InterPro" id="IPR027381">
    <property type="entry name" value="LytR/CpsA/Psr_C"/>
</dbReference>
<dbReference type="AlphaFoldDB" id="A0A143QHM7"/>
<dbReference type="KEGG" id="rhs:A3Q41_00694"/>
<dbReference type="Pfam" id="PF13399">
    <property type="entry name" value="LytR_C"/>
    <property type="match status" value="1"/>
</dbReference>